<dbReference type="InterPro" id="IPR023214">
    <property type="entry name" value="HAD_sf"/>
</dbReference>
<dbReference type="CDD" id="cd07503">
    <property type="entry name" value="HAD_HisB-N"/>
    <property type="match status" value="1"/>
</dbReference>
<dbReference type="Pfam" id="PF13242">
    <property type="entry name" value="Hydrolase_like"/>
    <property type="match status" value="1"/>
</dbReference>
<feature type="binding site" evidence="11">
    <location>
        <position position="90"/>
    </location>
    <ligand>
        <name>Zn(2+)</name>
        <dbReference type="ChEBI" id="CHEBI:29105"/>
    </ligand>
</feature>
<reference evidence="12 13" key="1">
    <citation type="submission" date="2019-07" db="EMBL/GenBank/DDBJ databases">
        <title>Complete Genome Sequence of Leptotrichia shahii Strain JCM 16776.</title>
        <authorList>
            <person name="Watanabe S."/>
            <person name="Cui L."/>
        </authorList>
    </citation>
    <scope>NUCLEOTIDE SEQUENCE [LARGE SCALE GENOMIC DNA]</scope>
    <source>
        <strain evidence="12 13">JCM16776</strain>
    </source>
</reference>
<protein>
    <recommendedName>
        <fullName evidence="6 7">D,D-heptose 1,7-bisphosphate phosphatase</fullName>
        <ecNumber evidence="7">3.1.3.-</ecNumber>
    </recommendedName>
</protein>
<dbReference type="InterPro" id="IPR036412">
    <property type="entry name" value="HAD-like_sf"/>
</dbReference>
<evidence type="ECO:0000256" key="2">
    <source>
        <dbReference type="ARBA" id="ARBA00022490"/>
    </source>
</evidence>
<organism evidence="12 13">
    <name type="scientific">Leptotrichia shahii</name>
    <dbReference type="NCBI Taxonomy" id="157691"/>
    <lineage>
        <taxon>Bacteria</taxon>
        <taxon>Fusobacteriati</taxon>
        <taxon>Fusobacteriota</taxon>
        <taxon>Fusobacteriia</taxon>
        <taxon>Fusobacteriales</taxon>
        <taxon>Leptotrichiaceae</taxon>
        <taxon>Leptotrichia</taxon>
    </lineage>
</organism>
<dbReference type="InterPro" id="IPR006549">
    <property type="entry name" value="HAD-SF_hydro_IIIA"/>
</dbReference>
<gene>
    <name evidence="12" type="ORF">JCM16776_0023</name>
</gene>
<feature type="binding site" evidence="11">
    <location>
        <position position="133"/>
    </location>
    <ligand>
        <name>Mg(2+)</name>
        <dbReference type="ChEBI" id="CHEBI:18420"/>
    </ligand>
</feature>
<dbReference type="STRING" id="1122172.GCA_000373045_01796"/>
<feature type="binding site" evidence="9">
    <location>
        <begin position="17"/>
        <end position="20"/>
    </location>
    <ligand>
        <name>substrate</name>
    </ligand>
</feature>
<feature type="binding site" evidence="11">
    <location>
        <position position="134"/>
    </location>
    <ligand>
        <name>Mg(2+)</name>
        <dbReference type="ChEBI" id="CHEBI:18420"/>
    </ligand>
</feature>
<evidence type="ECO:0000256" key="9">
    <source>
        <dbReference type="PIRSR" id="PIRSR004682-2"/>
    </source>
</evidence>
<name>A0A510JKK0_9FUSO</name>
<evidence type="ECO:0000256" key="7">
    <source>
        <dbReference type="PIRNR" id="PIRNR004682"/>
    </source>
</evidence>
<feature type="binding site" evidence="11">
    <location>
        <position position="92"/>
    </location>
    <ligand>
        <name>Zn(2+)</name>
        <dbReference type="ChEBI" id="CHEBI:29105"/>
    </ligand>
</feature>
<comment type="cofactor">
    <cofactor evidence="11">
        <name>Mg(2+)</name>
        <dbReference type="ChEBI" id="CHEBI:18420"/>
    </cofactor>
</comment>
<feature type="binding site" evidence="11">
    <location>
        <position position="11"/>
    </location>
    <ligand>
        <name>Mg(2+)</name>
        <dbReference type="ChEBI" id="CHEBI:18420"/>
    </ligand>
</feature>
<evidence type="ECO:0000256" key="10">
    <source>
        <dbReference type="PIRSR" id="PIRSR004682-3"/>
    </source>
</evidence>
<evidence type="ECO:0000256" key="5">
    <source>
        <dbReference type="ARBA" id="ARBA00023277"/>
    </source>
</evidence>
<dbReference type="Proteomes" id="UP000322617">
    <property type="component" value="Chromosome"/>
</dbReference>
<dbReference type="SUPFAM" id="SSF56784">
    <property type="entry name" value="HAD-like"/>
    <property type="match status" value="1"/>
</dbReference>
<dbReference type="InterPro" id="IPR006543">
    <property type="entry name" value="Histidinol-phos"/>
</dbReference>
<feature type="active site" description="Nucleophile" evidence="8">
    <location>
        <position position="9"/>
    </location>
</feature>
<dbReference type="NCBIfam" id="TIGR01662">
    <property type="entry name" value="HAD-SF-IIIA"/>
    <property type="match status" value="1"/>
</dbReference>
<evidence type="ECO:0000313" key="13">
    <source>
        <dbReference type="Proteomes" id="UP000322617"/>
    </source>
</evidence>
<dbReference type="PANTHER" id="PTHR42891">
    <property type="entry name" value="D-GLYCERO-BETA-D-MANNO-HEPTOSE-1,7-BISPHOSPHATE 7-PHOSPHATASE"/>
    <property type="match status" value="1"/>
</dbReference>
<accession>A0A510JKK0</accession>
<keyword evidence="11" id="KW-0862">Zinc</keyword>
<feature type="binding site" evidence="9">
    <location>
        <begin position="51"/>
        <end position="54"/>
    </location>
    <ligand>
        <name>substrate</name>
    </ligand>
</feature>
<dbReference type="RefSeq" id="WP_018451410.1">
    <property type="nucleotide sequence ID" value="NZ_AP019827.1"/>
</dbReference>
<evidence type="ECO:0000256" key="11">
    <source>
        <dbReference type="PIRSR" id="PIRSR004682-4"/>
    </source>
</evidence>
<feature type="binding site" evidence="11">
    <location>
        <position position="104"/>
    </location>
    <ligand>
        <name>Zn(2+)</name>
        <dbReference type="ChEBI" id="CHEBI:29105"/>
    </ligand>
</feature>
<dbReference type="PIRSF" id="PIRSF004682">
    <property type="entry name" value="GmhB"/>
    <property type="match status" value="1"/>
</dbReference>
<keyword evidence="11" id="KW-0460">Magnesium</keyword>
<keyword evidence="4 7" id="KW-0378">Hydrolase</keyword>
<evidence type="ECO:0000256" key="4">
    <source>
        <dbReference type="ARBA" id="ARBA00022801"/>
    </source>
</evidence>
<dbReference type="OrthoDB" id="9801899at2"/>
<evidence type="ECO:0000256" key="1">
    <source>
        <dbReference type="ARBA" id="ARBA00004496"/>
    </source>
</evidence>
<evidence type="ECO:0000313" key="12">
    <source>
        <dbReference type="EMBL" id="BBM39832.1"/>
    </source>
</evidence>
<dbReference type="PANTHER" id="PTHR42891:SF1">
    <property type="entry name" value="D-GLYCERO-BETA-D-MANNO-HEPTOSE-1,7-BISPHOSPHATE 7-PHOSPHATASE"/>
    <property type="match status" value="1"/>
</dbReference>
<feature type="binding site" evidence="9">
    <location>
        <position position="134"/>
    </location>
    <ligand>
        <name>substrate</name>
    </ligand>
</feature>
<keyword evidence="3 11" id="KW-0479">Metal-binding</keyword>
<feature type="active site" description="Nucleophile" evidence="8">
    <location>
        <position position="11"/>
    </location>
</feature>
<dbReference type="InterPro" id="IPR004446">
    <property type="entry name" value="Heptose_bisP_phosphatase"/>
</dbReference>
<feature type="site" description="Stabilizes the phosphoryl group" evidence="10">
    <location>
        <position position="51"/>
    </location>
</feature>
<dbReference type="AlphaFoldDB" id="A0A510JKK0"/>
<sequence>MKNKFVLLDRDGVINIEKSYLHKIEDFEYEKNVVEGLLRLRDLGYRFAIITNQAGIARGYYTEEDYLKLQSFIEDDLFKKGIKIEKSYFCPHHPNVTGKYGIECDCRKPNTGNFELAIKEFDIDVKNSFMIGDKITDLIPAEKLGITPVLVKTGYGLESLKKLEGTKLNSIVVNDILDFSEVLKNMRN</sequence>
<dbReference type="NCBIfam" id="TIGR00213">
    <property type="entry name" value="GmhB_yaeD"/>
    <property type="match status" value="1"/>
</dbReference>
<comment type="cofactor">
    <cofactor evidence="11">
        <name>Zn(2+)</name>
        <dbReference type="ChEBI" id="CHEBI:29105"/>
    </cofactor>
</comment>
<feature type="binding site" evidence="11">
    <location>
        <position position="9"/>
    </location>
    <ligand>
        <name>Mg(2+)</name>
        <dbReference type="ChEBI" id="CHEBI:18420"/>
    </ligand>
</feature>
<dbReference type="GO" id="GO:0016791">
    <property type="term" value="F:phosphatase activity"/>
    <property type="evidence" value="ECO:0007669"/>
    <property type="project" value="InterPro"/>
</dbReference>
<comment type="subcellular location">
    <subcellularLocation>
        <location evidence="1 7">Cytoplasm</location>
    </subcellularLocation>
</comment>
<keyword evidence="5 7" id="KW-0119">Carbohydrate metabolism</keyword>
<feature type="site" description="Contributes to substrate recognition" evidence="10">
    <location>
        <position position="107"/>
    </location>
</feature>
<dbReference type="NCBIfam" id="TIGR01656">
    <property type="entry name" value="Histidinol-ppas"/>
    <property type="match status" value="1"/>
</dbReference>
<dbReference type="GO" id="GO:0046872">
    <property type="term" value="F:metal ion binding"/>
    <property type="evidence" value="ECO:0007669"/>
    <property type="project" value="UniProtKB-KW"/>
</dbReference>
<feature type="binding site" evidence="11">
    <location>
        <position position="106"/>
    </location>
    <ligand>
        <name>Zn(2+)</name>
        <dbReference type="ChEBI" id="CHEBI:29105"/>
    </ligand>
</feature>
<dbReference type="GO" id="GO:0005975">
    <property type="term" value="P:carbohydrate metabolic process"/>
    <property type="evidence" value="ECO:0007669"/>
    <property type="project" value="InterPro"/>
</dbReference>
<feature type="binding site" evidence="9">
    <location>
        <begin position="9"/>
        <end position="11"/>
    </location>
    <ligand>
        <name>substrate</name>
    </ligand>
</feature>
<dbReference type="KEGG" id="lsz:JCM16776_0023"/>
<evidence type="ECO:0000256" key="3">
    <source>
        <dbReference type="ARBA" id="ARBA00022723"/>
    </source>
</evidence>
<feature type="site" description="Stabilizes the phosphoryl group" evidence="10">
    <location>
        <position position="108"/>
    </location>
</feature>
<dbReference type="EMBL" id="AP019827">
    <property type="protein sequence ID" value="BBM39832.1"/>
    <property type="molecule type" value="Genomic_DNA"/>
</dbReference>
<keyword evidence="13" id="KW-1185">Reference proteome</keyword>
<dbReference type="EC" id="3.1.3.-" evidence="7"/>
<evidence type="ECO:0000256" key="6">
    <source>
        <dbReference type="ARBA" id="ARBA00031828"/>
    </source>
</evidence>
<feature type="binding site" evidence="9">
    <location>
        <begin position="107"/>
        <end position="108"/>
    </location>
    <ligand>
        <name>substrate</name>
    </ligand>
</feature>
<evidence type="ECO:0000256" key="8">
    <source>
        <dbReference type="PIRSR" id="PIRSR004682-1"/>
    </source>
</evidence>
<dbReference type="GO" id="GO:0005737">
    <property type="term" value="C:cytoplasm"/>
    <property type="evidence" value="ECO:0007669"/>
    <property type="project" value="UniProtKB-SubCell"/>
</dbReference>
<proteinExistence type="inferred from homology"/>
<keyword evidence="2 7" id="KW-0963">Cytoplasm</keyword>
<dbReference type="Gene3D" id="3.40.50.1000">
    <property type="entry name" value="HAD superfamily/HAD-like"/>
    <property type="match status" value="1"/>
</dbReference>
<comment type="similarity">
    <text evidence="7">Belongs to the gmhB family.</text>
</comment>